<name>A0A2P2J114_RHIMU</name>
<dbReference type="EMBL" id="GGEC01006692">
    <property type="protein sequence ID" value="MBW87175.1"/>
    <property type="molecule type" value="Transcribed_RNA"/>
</dbReference>
<protein>
    <submittedName>
        <fullName evidence="1">Uncharacterized protein</fullName>
    </submittedName>
</protein>
<evidence type="ECO:0000313" key="1">
    <source>
        <dbReference type="EMBL" id="MBW87175.1"/>
    </source>
</evidence>
<dbReference type="AlphaFoldDB" id="A0A2P2J114"/>
<sequence>MLNCFSLEDFLFFYNLNFSL</sequence>
<proteinExistence type="predicted"/>
<accession>A0A2P2J114</accession>
<organism evidence="1">
    <name type="scientific">Rhizophora mucronata</name>
    <name type="common">Asiatic mangrove</name>
    <dbReference type="NCBI Taxonomy" id="61149"/>
    <lineage>
        <taxon>Eukaryota</taxon>
        <taxon>Viridiplantae</taxon>
        <taxon>Streptophyta</taxon>
        <taxon>Embryophyta</taxon>
        <taxon>Tracheophyta</taxon>
        <taxon>Spermatophyta</taxon>
        <taxon>Magnoliopsida</taxon>
        <taxon>eudicotyledons</taxon>
        <taxon>Gunneridae</taxon>
        <taxon>Pentapetalae</taxon>
        <taxon>rosids</taxon>
        <taxon>fabids</taxon>
        <taxon>Malpighiales</taxon>
        <taxon>Rhizophoraceae</taxon>
        <taxon>Rhizophora</taxon>
    </lineage>
</organism>
<reference evidence="1" key="1">
    <citation type="submission" date="2018-02" db="EMBL/GenBank/DDBJ databases">
        <title>Rhizophora mucronata_Transcriptome.</title>
        <authorList>
            <person name="Meera S.P."/>
            <person name="Sreeshan A."/>
            <person name="Augustine A."/>
        </authorList>
    </citation>
    <scope>NUCLEOTIDE SEQUENCE</scope>
    <source>
        <tissue evidence="1">Leaf</tissue>
    </source>
</reference>